<evidence type="ECO:0000256" key="1">
    <source>
        <dbReference type="SAM" id="MobiDB-lite"/>
    </source>
</evidence>
<dbReference type="InterPro" id="IPR046051">
    <property type="entry name" value="DUF6009"/>
</dbReference>
<dbReference type="RefSeq" id="WP_369188939.1">
    <property type="nucleotide sequence ID" value="NZ_CP163431.1"/>
</dbReference>
<protein>
    <submittedName>
        <fullName evidence="2">DUF6009 family protein</fullName>
    </submittedName>
</protein>
<gene>
    <name evidence="2" type="ORF">AB5J58_23100</name>
</gene>
<reference evidence="2" key="1">
    <citation type="submission" date="2024-07" db="EMBL/GenBank/DDBJ databases">
        <authorList>
            <person name="Yu S.T."/>
        </authorList>
    </citation>
    <scope>NUCLEOTIDE SEQUENCE</scope>
    <source>
        <strain evidence="2">R08</strain>
    </source>
</reference>
<organism evidence="2">
    <name type="scientific">Streptomyces sp. R08</name>
    <dbReference type="NCBI Taxonomy" id="3238624"/>
    <lineage>
        <taxon>Bacteria</taxon>
        <taxon>Bacillati</taxon>
        <taxon>Actinomycetota</taxon>
        <taxon>Actinomycetes</taxon>
        <taxon>Kitasatosporales</taxon>
        <taxon>Streptomycetaceae</taxon>
        <taxon>Streptomyces</taxon>
    </lineage>
</organism>
<dbReference type="AlphaFoldDB" id="A0AB39M9E6"/>
<sequence length="226" mass="25214">MSKDPADLQYEERIVWTEDIDRFDYVRESLTTDAGTRARPVSWHGAGRRVGYSTLKRDAPSNDVAGRFTRRIFWIKEHDRSERPDGVYKDATPSEGVDPRTVAPGVWGEVTERAWGGPLPVPSDTPISATQQEAKGHVRQPEQPRSSQSAAASFKETRAVEQGVTKAFADWLYLHEVSVPETVGAAVGEEFKRWLWANNEELIAAIANAVARQTTLPEQPPSTDEQ</sequence>
<dbReference type="EMBL" id="CP163431">
    <property type="protein sequence ID" value="XDQ02867.1"/>
    <property type="molecule type" value="Genomic_DNA"/>
</dbReference>
<evidence type="ECO:0000313" key="2">
    <source>
        <dbReference type="EMBL" id="XDQ02867.1"/>
    </source>
</evidence>
<proteinExistence type="predicted"/>
<dbReference type="Pfam" id="PF19472">
    <property type="entry name" value="DUF6009"/>
    <property type="match status" value="1"/>
</dbReference>
<feature type="region of interest" description="Disordered" evidence="1">
    <location>
        <begin position="115"/>
        <end position="154"/>
    </location>
</feature>
<accession>A0AB39M9E6</accession>
<name>A0AB39M9E6_9ACTN</name>
<feature type="region of interest" description="Disordered" evidence="1">
    <location>
        <begin position="83"/>
        <end position="103"/>
    </location>
</feature>